<dbReference type="Gene3D" id="3.40.50.1000">
    <property type="entry name" value="HAD superfamily/HAD-like"/>
    <property type="match status" value="2"/>
</dbReference>
<dbReference type="InterPro" id="IPR036412">
    <property type="entry name" value="HAD-like_sf"/>
</dbReference>
<accession>A0ABQ5NBK5</accession>
<dbReference type="SUPFAM" id="SSF56784">
    <property type="entry name" value="HAD-like"/>
    <property type="match status" value="1"/>
</dbReference>
<dbReference type="Pfam" id="PF13242">
    <property type="entry name" value="Hydrolase_like"/>
    <property type="match status" value="1"/>
</dbReference>
<gene>
    <name evidence="1" type="ORF">bsdE14_40630</name>
</gene>
<dbReference type="PANTHER" id="PTHR19288">
    <property type="entry name" value="4-NITROPHENYLPHOSPHATASE-RELATED"/>
    <property type="match status" value="1"/>
</dbReference>
<dbReference type="InterPro" id="IPR023214">
    <property type="entry name" value="HAD_sf"/>
</dbReference>
<dbReference type="Pfam" id="PF13344">
    <property type="entry name" value="Hydrolase_6"/>
    <property type="match status" value="1"/>
</dbReference>
<comment type="caution">
    <text evidence="1">The sequence shown here is derived from an EMBL/GenBank/DDBJ whole genome shotgun (WGS) entry which is preliminary data.</text>
</comment>
<dbReference type="InterPro" id="IPR006357">
    <property type="entry name" value="HAD-SF_hydro_IIA"/>
</dbReference>
<dbReference type="EMBL" id="BRXR01000001">
    <property type="protein sequence ID" value="GLC32653.1"/>
    <property type="molecule type" value="Genomic_DNA"/>
</dbReference>
<evidence type="ECO:0000313" key="2">
    <source>
        <dbReference type="Proteomes" id="UP001208567"/>
    </source>
</evidence>
<protein>
    <submittedName>
        <fullName evidence="1">Haloacid dehalogenase</fullName>
    </submittedName>
</protein>
<sequence>MRDLIMNNVVDTILFDLDGTLYANRRPIKSAVNVIETLRKNNMKMGFITNTDGRPVEEIHKRITDMGFDISLKEVFTPVAAVKQFFINNPNKSCYCLVHDSVYNSLKELNMDDINPDYVVIGDFSDKISYDEINKVFRFIKNGSSMLALSKTNFYFQDNKININTGAFVSMFEVACEKKAILLGKPSKDFYNLALTKLGSIPSKTLVVGDDITVDVAGAKAINATSVLVKTGHYNEELVCKFNLKPDYIIEDITKLPDLLYENSL</sequence>
<reference evidence="1 2" key="1">
    <citation type="journal article" date="2024" name="Int. J. Syst. Evol. Microbiol.">
        <title>Clostridium omnivorum sp. nov., isolated from anoxic soil under the treatment of reductive soil disinfestation.</title>
        <authorList>
            <person name="Ueki A."/>
            <person name="Tonouchi A."/>
            <person name="Kaku N."/>
            <person name="Honma S."/>
            <person name="Ueki K."/>
        </authorList>
    </citation>
    <scope>NUCLEOTIDE SEQUENCE [LARGE SCALE GENOMIC DNA]</scope>
    <source>
        <strain evidence="1 2">E14</strain>
    </source>
</reference>
<name>A0ABQ5NBK5_9CLOT</name>
<dbReference type="Proteomes" id="UP001208567">
    <property type="component" value="Unassembled WGS sequence"/>
</dbReference>
<proteinExistence type="predicted"/>
<dbReference type="NCBIfam" id="TIGR01460">
    <property type="entry name" value="HAD-SF-IIA"/>
    <property type="match status" value="1"/>
</dbReference>
<dbReference type="RefSeq" id="WP_264851964.1">
    <property type="nucleotide sequence ID" value="NZ_BRXR01000001.1"/>
</dbReference>
<keyword evidence="2" id="KW-1185">Reference proteome</keyword>
<evidence type="ECO:0000313" key="1">
    <source>
        <dbReference type="EMBL" id="GLC32653.1"/>
    </source>
</evidence>
<dbReference type="PANTHER" id="PTHR19288:SF46">
    <property type="entry name" value="HALOACID DEHALOGENASE-LIKE HYDROLASE DOMAIN-CONTAINING PROTEIN 2"/>
    <property type="match status" value="1"/>
</dbReference>
<organism evidence="1 2">
    <name type="scientific">Clostridium omnivorum</name>
    <dbReference type="NCBI Taxonomy" id="1604902"/>
    <lineage>
        <taxon>Bacteria</taxon>
        <taxon>Bacillati</taxon>
        <taxon>Bacillota</taxon>
        <taxon>Clostridia</taxon>
        <taxon>Eubacteriales</taxon>
        <taxon>Clostridiaceae</taxon>
        <taxon>Clostridium</taxon>
    </lineage>
</organism>